<protein>
    <submittedName>
        <fullName evidence="1">Uncharacterized protein</fullName>
    </submittedName>
</protein>
<proteinExistence type="predicted"/>
<evidence type="ECO:0000313" key="1">
    <source>
        <dbReference type="EMBL" id="MBX52580.1"/>
    </source>
</evidence>
<accession>A0A2P2PCW1</accession>
<reference evidence="1" key="1">
    <citation type="submission" date="2018-02" db="EMBL/GenBank/DDBJ databases">
        <title>Rhizophora mucronata_Transcriptome.</title>
        <authorList>
            <person name="Meera S.P."/>
            <person name="Sreeshan A."/>
            <person name="Augustine A."/>
        </authorList>
    </citation>
    <scope>NUCLEOTIDE SEQUENCE</scope>
    <source>
        <tissue evidence="1">Leaf</tissue>
    </source>
</reference>
<dbReference type="AlphaFoldDB" id="A0A2P2PCW1"/>
<name>A0A2P2PCW1_RHIMU</name>
<dbReference type="EMBL" id="GGEC01072096">
    <property type="protein sequence ID" value="MBX52580.1"/>
    <property type="molecule type" value="Transcribed_RNA"/>
</dbReference>
<organism evidence="1">
    <name type="scientific">Rhizophora mucronata</name>
    <name type="common">Asiatic mangrove</name>
    <dbReference type="NCBI Taxonomy" id="61149"/>
    <lineage>
        <taxon>Eukaryota</taxon>
        <taxon>Viridiplantae</taxon>
        <taxon>Streptophyta</taxon>
        <taxon>Embryophyta</taxon>
        <taxon>Tracheophyta</taxon>
        <taxon>Spermatophyta</taxon>
        <taxon>Magnoliopsida</taxon>
        <taxon>eudicotyledons</taxon>
        <taxon>Gunneridae</taxon>
        <taxon>Pentapetalae</taxon>
        <taxon>rosids</taxon>
        <taxon>fabids</taxon>
        <taxon>Malpighiales</taxon>
        <taxon>Rhizophoraceae</taxon>
        <taxon>Rhizophora</taxon>
    </lineage>
</organism>
<sequence>MATLSMDSREMWTSIKRHPNTEKFPYVGSTLPLFELRNSNFQVKINSLTG</sequence>